<name>F5YBD3_LEAAZ</name>
<keyword evidence="3" id="KW-1185">Reference proteome</keyword>
<evidence type="ECO:0000256" key="1">
    <source>
        <dbReference type="SAM" id="MobiDB-lite"/>
    </source>
</evidence>
<evidence type="ECO:0000313" key="2">
    <source>
        <dbReference type="EMBL" id="AEF81308.1"/>
    </source>
</evidence>
<dbReference type="AlphaFoldDB" id="F5YBD3"/>
<gene>
    <name evidence="2" type="ordered locus">TREAZ_1877</name>
</gene>
<dbReference type="STRING" id="545695.TREAZ_1877"/>
<proteinExistence type="predicted"/>
<feature type="region of interest" description="Disordered" evidence="1">
    <location>
        <begin position="49"/>
        <end position="69"/>
    </location>
</feature>
<dbReference type="Proteomes" id="UP000009222">
    <property type="component" value="Chromosome"/>
</dbReference>
<dbReference type="EMBL" id="CP001841">
    <property type="protein sequence ID" value="AEF81308.1"/>
    <property type="molecule type" value="Genomic_DNA"/>
</dbReference>
<dbReference type="HOGENOM" id="CLU_2774726_0_0_12"/>
<reference evidence="2 3" key="2">
    <citation type="journal article" date="2011" name="ISME J.">
        <title>RNA-seq reveals cooperative metabolic interactions between two termite-gut spirochete species in co-culture.</title>
        <authorList>
            <person name="Rosenthal A.Z."/>
            <person name="Matson E.G."/>
            <person name="Eldar A."/>
            <person name="Leadbetter J.R."/>
        </authorList>
    </citation>
    <scope>NUCLEOTIDE SEQUENCE [LARGE SCALE GENOMIC DNA]</scope>
    <source>
        <strain evidence="3">ATCC BAA-888 / DSM 13862 / ZAS-9</strain>
    </source>
</reference>
<dbReference type="KEGG" id="taz:TREAZ_1877"/>
<reference evidence="3" key="1">
    <citation type="submission" date="2009-12" db="EMBL/GenBank/DDBJ databases">
        <title>Complete sequence of Treponema azotonutricium strain ZAS-9.</title>
        <authorList>
            <person name="Tetu S.G."/>
            <person name="Matson E."/>
            <person name="Ren Q."/>
            <person name="Seshadri R."/>
            <person name="Elbourne L."/>
            <person name="Hassan K.A."/>
            <person name="Durkin A."/>
            <person name="Radune D."/>
            <person name="Mohamoud Y."/>
            <person name="Shay R."/>
            <person name="Jin S."/>
            <person name="Zhang X."/>
            <person name="Lucey K."/>
            <person name="Ballor N.R."/>
            <person name="Ottesen E."/>
            <person name="Rosenthal R."/>
            <person name="Allen A."/>
            <person name="Leadbetter J.R."/>
            <person name="Paulsen I.T."/>
        </authorList>
    </citation>
    <scope>NUCLEOTIDE SEQUENCE [LARGE SCALE GENOMIC DNA]</scope>
    <source>
        <strain evidence="3">ATCC BAA-888 / DSM 13862 / ZAS-9</strain>
    </source>
</reference>
<accession>F5YBD3</accession>
<protein>
    <submittedName>
        <fullName evidence="2">Uncharacterized protein</fullName>
    </submittedName>
</protein>
<dbReference type="InParanoid" id="F5YBD3"/>
<organism evidence="2 3">
    <name type="scientific">Leadbettera azotonutricia (strain ATCC BAA-888 / DSM 13862 / ZAS-9)</name>
    <name type="common">Treponema azotonutricium</name>
    <dbReference type="NCBI Taxonomy" id="545695"/>
    <lineage>
        <taxon>Bacteria</taxon>
        <taxon>Pseudomonadati</taxon>
        <taxon>Spirochaetota</taxon>
        <taxon>Spirochaetia</taxon>
        <taxon>Spirochaetales</taxon>
        <taxon>Breznakiellaceae</taxon>
        <taxon>Leadbettera</taxon>
    </lineage>
</organism>
<sequence>MIYIYHSMDYQMKEKSELLKVFRTLNPDNQAGLLRCAKIAQTAEEAARKAAKGSFARKKKQDPRKRDKC</sequence>
<evidence type="ECO:0000313" key="3">
    <source>
        <dbReference type="Proteomes" id="UP000009222"/>
    </source>
</evidence>